<name>A0A1E7FI25_9STRA</name>
<keyword evidence="2" id="KW-0808">Transferase</keyword>
<feature type="region of interest" description="Disordered" evidence="7">
    <location>
        <begin position="387"/>
        <end position="412"/>
    </location>
</feature>
<evidence type="ECO:0000256" key="4">
    <source>
        <dbReference type="ARBA" id="ARBA00022694"/>
    </source>
</evidence>
<dbReference type="GO" id="GO:0016432">
    <property type="term" value="F:tRNA-uridine aminocarboxypropyltransferase activity"/>
    <property type="evidence" value="ECO:0007669"/>
    <property type="project" value="UniProtKB-EC"/>
</dbReference>
<dbReference type="SMART" id="SM01144">
    <property type="entry name" value="DTW"/>
    <property type="match status" value="1"/>
</dbReference>
<organism evidence="9 10">
    <name type="scientific">Fragilariopsis cylindrus CCMP1102</name>
    <dbReference type="NCBI Taxonomy" id="635003"/>
    <lineage>
        <taxon>Eukaryota</taxon>
        <taxon>Sar</taxon>
        <taxon>Stramenopiles</taxon>
        <taxon>Ochrophyta</taxon>
        <taxon>Bacillariophyta</taxon>
        <taxon>Bacillariophyceae</taxon>
        <taxon>Bacillariophycidae</taxon>
        <taxon>Bacillariales</taxon>
        <taxon>Bacillariaceae</taxon>
        <taxon>Fragilariopsis</taxon>
    </lineage>
</organism>
<keyword evidence="4" id="KW-0819">tRNA processing</keyword>
<dbReference type="OrthoDB" id="544179at2759"/>
<feature type="domain" description="DTW" evidence="8">
    <location>
        <begin position="142"/>
        <end position="452"/>
    </location>
</feature>
<feature type="region of interest" description="Disordered" evidence="7">
    <location>
        <begin position="280"/>
        <end position="316"/>
    </location>
</feature>
<sequence length="457" mass="50731">MRHSELTVKGPALLLLALSLLFSYFGFASSFRFTSLRASTTSTSTSISPRLAMSSSSKISSTSADLDLDLDLPAIVDLSPDQLSSNERYAEILNMTIQDVEKQKYKRQKASEDLHLTLQSLELNGKEKHELICQHLLDNGRHPFECSKCWTYKPICVCDLAATKNKEVNKGRTIAATTIADTTASASASATATATIPNDVDVDVIIWTHHREWGIISNTGIILSLTLPNLSNNCKSCQLLMKGLPQHDQILQDVILQSEQPDDPNRPLVVVLWPEVSKTKKESKEKKKKGDADADDHDSLQEQPSSSQSQSQLQPTYTSIDEIKKEMAKNKQRKMVLIAVDGTWRNARRMVSRLPLTIPRLDLSMDAVFVCNSNNDDDDQFTSILAPLRSRGDDERNNDGSTSSTSSSRRQVCTAEAVVGALMSLGTINEHHGQHVLDVTKTKIERVCKYRGKDYNI</sequence>
<dbReference type="InterPro" id="IPR005636">
    <property type="entry name" value="DTW"/>
</dbReference>
<evidence type="ECO:0000256" key="6">
    <source>
        <dbReference type="ARBA" id="ARBA00048718"/>
    </source>
</evidence>
<feature type="compositionally biased region" description="Low complexity" evidence="7">
    <location>
        <begin position="301"/>
        <end position="315"/>
    </location>
</feature>
<dbReference type="Proteomes" id="UP000095751">
    <property type="component" value="Unassembled WGS sequence"/>
</dbReference>
<dbReference type="GO" id="GO:0008033">
    <property type="term" value="P:tRNA processing"/>
    <property type="evidence" value="ECO:0007669"/>
    <property type="project" value="UniProtKB-KW"/>
</dbReference>
<feature type="compositionally biased region" description="Basic and acidic residues" evidence="7">
    <location>
        <begin position="280"/>
        <end position="300"/>
    </location>
</feature>
<protein>
    <recommendedName>
        <fullName evidence="1">tRNA-uridine aminocarboxypropyltransferase</fullName>
        <ecNumber evidence="1">2.5.1.25</ecNumber>
    </recommendedName>
</protein>
<evidence type="ECO:0000259" key="8">
    <source>
        <dbReference type="SMART" id="SM01144"/>
    </source>
</evidence>
<evidence type="ECO:0000313" key="10">
    <source>
        <dbReference type="Proteomes" id="UP000095751"/>
    </source>
</evidence>
<evidence type="ECO:0000256" key="1">
    <source>
        <dbReference type="ARBA" id="ARBA00012386"/>
    </source>
</evidence>
<reference evidence="9 10" key="1">
    <citation type="submission" date="2016-09" db="EMBL/GenBank/DDBJ databases">
        <title>Extensive genetic diversity and differential bi-allelic expression allows diatom success in the polar Southern Ocean.</title>
        <authorList>
            <consortium name="DOE Joint Genome Institute"/>
            <person name="Mock T."/>
            <person name="Otillar R.P."/>
            <person name="Strauss J."/>
            <person name="Dupont C."/>
            <person name="Frickenhaus S."/>
            <person name="Maumus F."/>
            <person name="Mcmullan M."/>
            <person name="Sanges R."/>
            <person name="Schmutz J."/>
            <person name="Toseland A."/>
            <person name="Valas R."/>
            <person name="Veluchamy A."/>
            <person name="Ward B.J."/>
            <person name="Allen A."/>
            <person name="Barry K."/>
            <person name="Falciatore A."/>
            <person name="Ferrante M."/>
            <person name="Fortunato A.E."/>
            <person name="Gloeckner G."/>
            <person name="Gruber A."/>
            <person name="Hipkin R."/>
            <person name="Janech M."/>
            <person name="Kroth P."/>
            <person name="Leese F."/>
            <person name="Lindquist E."/>
            <person name="Lyon B.R."/>
            <person name="Martin J."/>
            <person name="Mayer C."/>
            <person name="Parker M."/>
            <person name="Quesneville H."/>
            <person name="Raymond J."/>
            <person name="Uhlig C."/>
            <person name="Valentin K.U."/>
            <person name="Worden A.Z."/>
            <person name="Armbrust E.V."/>
            <person name="Bowler C."/>
            <person name="Green B."/>
            <person name="Moulton V."/>
            <person name="Van Oosterhout C."/>
            <person name="Grigoriev I."/>
        </authorList>
    </citation>
    <scope>NUCLEOTIDE SEQUENCE [LARGE SCALE GENOMIC DNA]</scope>
    <source>
        <strain evidence="9 10">CCMP1102</strain>
    </source>
</reference>
<evidence type="ECO:0000256" key="3">
    <source>
        <dbReference type="ARBA" id="ARBA00022691"/>
    </source>
</evidence>
<dbReference type="Pfam" id="PF03942">
    <property type="entry name" value="DTW"/>
    <property type="match status" value="1"/>
</dbReference>
<dbReference type="PANTHER" id="PTHR21392:SF0">
    <property type="entry name" value="TRNA-URIDINE AMINOCARBOXYPROPYLTRANSFERASE 2"/>
    <property type="match status" value="1"/>
</dbReference>
<dbReference type="AlphaFoldDB" id="A0A1E7FI25"/>
<comment type="similarity">
    <text evidence="5">Belongs to the TDD superfamily. DTWD2 family.</text>
</comment>
<keyword evidence="10" id="KW-1185">Reference proteome</keyword>
<keyword evidence="3" id="KW-0949">S-adenosyl-L-methionine</keyword>
<proteinExistence type="inferred from homology"/>
<evidence type="ECO:0000256" key="7">
    <source>
        <dbReference type="SAM" id="MobiDB-lite"/>
    </source>
</evidence>
<comment type="catalytic activity">
    <reaction evidence="6">
        <text>a uridine in tRNA + S-adenosyl-L-methionine = a 3-[(3S)-3-amino-3-carboxypropyl]uridine in tRNA + S-methyl-5'-thioadenosine + H(+)</text>
        <dbReference type="Rhea" id="RHEA:62432"/>
        <dbReference type="Rhea" id="RHEA-COMP:13339"/>
        <dbReference type="Rhea" id="RHEA-COMP:16092"/>
        <dbReference type="ChEBI" id="CHEBI:15378"/>
        <dbReference type="ChEBI" id="CHEBI:17509"/>
        <dbReference type="ChEBI" id="CHEBI:59789"/>
        <dbReference type="ChEBI" id="CHEBI:65315"/>
        <dbReference type="ChEBI" id="CHEBI:82930"/>
        <dbReference type="EC" id="2.5.1.25"/>
    </reaction>
</comment>
<evidence type="ECO:0000256" key="2">
    <source>
        <dbReference type="ARBA" id="ARBA00022679"/>
    </source>
</evidence>
<dbReference type="PANTHER" id="PTHR21392">
    <property type="entry name" value="TRNA-URIDINE AMINOCARBOXYPROPYLTRANSFERASE 2"/>
    <property type="match status" value="1"/>
</dbReference>
<dbReference type="KEGG" id="fcy:FRACYDRAFT_238255"/>
<dbReference type="InterPro" id="IPR039262">
    <property type="entry name" value="DTWD2/TAPT"/>
</dbReference>
<evidence type="ECO:0000256" key="5">
    <source>
        <dbReference type="ARBA" id="ARBA00034489"/>
    </source>
</evidence>
<dbReference type="EMBL" id="KV784357">
    <property type="protein sequence ID" value="OEU17826.1"/>
    <property type="molecule type" value="Genomic_DNA"/>
</dbReference>
<accession>A0A1E7FI25</accession>
<evidence type="ECO:0000313" key="9">
    <source>
        <dbReference type="EMBL" id="OEU17826.1"/>
    </source>
</evidence>
<gene>
    <name evidence="9" type="ORF">FRACYDRAFT_238255</name>
</gene>
<dbReference type="InParanoid" id="A0A1E7FI25"/>
<dbReference type="EC" id="2.5.1.25" evidence="1"/>